<organism evidence="1 2">
    <name type="scientific">Entomophthora muscae</name>
    <dbReference type="NCBI Taxonomy" id="34485"/>
    <lineage>
        <taxon>Eukaryota</taxon>
        <taxon>Fungi</taxon>
        <taxon>Fungi incertae sedis</taxon>
        <taxon>Zoopagomycota</taxon>
        <taxon>Entomophthoromycotina</taxon>
        <taxon>Entomophthoromycetes</taxon>
        <taxon>Entomophthorales</taxon>
        <taxon>Entomophthoraceae</taxon>
        <taxon>Entomophthora</taxon>
    </lineage>
</organism>
<protein>
    <submittedName>
        <fullName evidence="1">Uncharacterized protein</fullName>
    </submittedName>
</protein>
<evidence type="ECO:0000313" key="1">
    <source>
        <dbReference type="EMBL" id="KAJ9059273.1"/>
    </source>
</evidence>
<keyword evidence="2" id="KW-1185">Reference proteome</keyword>
<name>A0ACC2SAF0_9FUNG</name>
<evidence type="ECO:0000313" key="2">
    <source>
        <dbReference type="Proteomes" id="UP001165960"/>
    </source>
</evidence>
<gene>
    <name evidence="1" type="ORF">DSO57_1004253</name>
</gene>
<dbReference type="EMBL" id="QTSX02005690">
    <property type="protein sequence ID" value="KAJ9059273.1"/>
    <property type="molecule type" value="Genomic_DNA"/>
</dbReference>
<accession>A0ACC2SAF0</accession>
<sequence length="107" mass="11671">MQFNPSILLLIGAASAASAYYGVLQCPDPRIELCKMMNSLDDKGNRNLCTGMACPPCWAFHDGAWECTEKTKGKCTDKSAIDILNYPYGCYSRAAQPALLDISSLNK</sequence>
<comment type="caution">
    <text evidence="1">The sequence shown here is derived from an EMBL/GenBank/DDBJ whole genome shotgun (WGS) entry which is preliminary data.</text>
</comment>
<dbReference type="Proteomes" id="UP001165960">
    <property type="component" value="Unassembled WGS sequence"/>
</dbReference>
<reference evidence="1" key="1">
    <citation type="submission" date="2022-04" db="EMBL/GenBank/DDBJ databases">
        <title>Genome of the entomopathogenic fungus Entomophthora muscae.</title>
        <authorList>
            <person name="Elya C."/>
            <person name="Lovett B.R."/>
            <person name="Lee E."/>
            <person name="Macias A.M."/>
            <person name="Hajek A.E."/>
            <person name="De Bivort B.L."/>
            <person name="Kasson M.T."/>
            <person name="De Fine Licht H.H."/>
            <person name="Stajich J.E."/>
        </authorList>
    </citation>
    <scope>NUCLEOTIDE SEQUENCE</scope>
    <source>
        <strain evidence="1">Berkeley</strain>
    </source>
</reference>
<proteinExistence type="predicted"/>